<dbReference type="Gene3D" id="1.10.10.10">
    <property type="entry name" value="Winged helix-like DNA-binding domain superfamily/Winged helix DNA-binding domain"/>
    <property type="match status" value="1"/>
</dbReference>
<dbReference type="SMART" id="SM00866">
    <property type="entry name" value="UTRA"/>
    <property type="match status" value="1"/>
</dbReference>
<protein>
    <submittedName>
        <fullName evidence="5">GntR family transcriptional regulator</fullName>
    </submittedName>
</protein>
<dbReference type="EMBL" id="JAGGLU010000002">
    <property type="protein sequence ID" value="MBP2057355.1"/>
    <property type="molecule type" value="Genomic_DNA"/>
</dbReference>
<organism evidence="5 6">
    <name type="scientific">Lactobacillus colini</name>
    <dbReference type="NCBI Taxonomy" id="1819254"/>
    <lineage>
        <taxon>Bacteria</taxon>
        <taxon>Bacillati</taxon>
        <taxon>Bacillota</taxon>
        <taxon>Bacilli</taxon>
        <taxon>Lactobacillales</taxon>
        <taxon>Lactobacillaceae</taxon>
        <taxon>Lactobacillus</taxon>
    </lineage>
</organism>
<dbReference type="SUPFAM" id="SSF46785">
    <property type="entry name" value="Winged helix' DNA-binding domain"/>
    <property type="match status" value="1"/>
</dbReference>
<dbReference type="Pfam" id="PF07702">
    <property type="entry name" value="UTRA"/>
    <property type="match status" value="1"/>
</dbReference>
<evidence type="ECO:0000256" key="1">
    <source>
        <dbReference type="ARBA" id="ARBA00023015"/>
    </source>
</evidence>
<gene>
    <name evidence="5" type="ORF">J2Z60_000519</name>
</gene>
<proteinExistence type="predicted"/>
<keyword evidence="3" id="KW-0804">Transcription</keyword>
<dbReference type="InterPro" id="IPR000524">
    <property type="entry name" value="Tscrpt_reg_HTH_GntR"/>
</dbReference>
<reference evidence="5 6" key="1">
    <citation type="submission" date="2021-03" db="EMBL/GenBank/DDBJ databases">
        <title>Genomic Encyclopedia of Type Strains, Phase IV (KMG-IV): sequencing the most valuable type-strain genomes for metagenomic binning, comparative biology and taxonomic classification.</title>
        <authorList>
            <person name="Goeker M."/>
        </authorList>
    </citation>
    <scope>NUCLEOTIDE SEQUENCE [LARGE SCALE GENOMIC DNA]</scope>
    <source>
        <strain evidence="5 6">DSM 101872</strain>
    </source>
</reference>
<evidence type="ECO:0000256" key="2">
    <source>
        <dbReference type="ARBA" id="ARBA00023125"/>
    </source>
</evidence>
<dbReference type="SUPFAM" id="SSF64288">
    <property type="entry name" value="Chorismate lyase-like"/>
    <property type="match status" value="1"/>
</dbReference>
<dbReference type="InterPro" id="IPR036390">
    <property type="entry name" value="WH_DNA-bd_sf"/>
</dbReference>
<keyword evidence="6" id="KW-1185">Reference proteome</keyword>
<keyword evidence="1" id="KW-0805">Transcription regulation</keyword>
<dbReference type="SMART" id="SM00345">
    <property type="entry name" value="HTH_GNTR"/>
    <property type="match status" value="1"/>
</dbReference>
<evidence type="ECO:0000259" key="4">
    <source>
        <dbReference type="PROSITE" id="PS50949"/>
    </source>
</evidence>
<dbReference type="InterPro" id="IPR050679">
    <property type="entry name" value="Bact_HTH_transcr_reg"/>
</dbReference>
<name>A0ABS4MCE0_9LACO</name>
<comment type="caution">
    <text evidence="5">The sequence shown here is derived from an EMBL/GenBank/DDBJ whole genome shotgun (WGS) entry which is preliminary data.</text>
</comment>
<accession>A0ABS4MCE0</accession>
<dbReference type="CDD" id="cd07377">
    <property type="entry name" value="WHTH_GntR"/>
    <property type="match status" value="1"/>
</dbReference>
<dbReference type="PROSITE" id="PS50949">
    <property type="entry name" value="HTH_GNTR"/>
    <property type="match status" value="1"/>
</dbReference>
<dbReference type="InterPro" id="IPR028978">
    <property type="entry name" value="Chorismate_lyase_/UTRA_dom_sf"/>
</dbReference>
<keyword evidence="2" id="KW-0238">DNA-binding</keyword>
<evidence type="ECO:0000313" key="5">
    <source>
        <dbReference type="EMBL" id="MBP2057355.1"/>
    </source>
</evidence>
<evidence type="ECO:0000256" key="3">
    <source>
        <dbReference type="ARBA" id="ARBA00023163"/>
    </source>
</evidence>
<feature type="domain" description="HTH gntR-type" evidence="4">
    <location>
        <begin position="3"/>
        <end position="71"/>
    </location>
</feature>
<dbReference type="RefSeq" id="WP_209686103.1">
    <property type="nucleotide sequence ID" value="NZ_JAGGLU010000002.1"/>
</dbReference>
<dbReference type="PANTHER" id="PTHR44846:SF5">
    <property type="entry name" value="HTH-TYPE TRANSCRIPTIONAL REGULATOR GMUR"/>
    <property type="match status" value="1"/>
</dbReference>
<evidence type="ECO:0000313" key="6">
    <source>
        <dbReference type="Proteomes" id="UP001519292"/>
    </source>
</evidence>
<dbReference type="Proteomes" id="UP001519292">
    <property type="component" value="Unassembled WGS sequence"/>
</dbReference>
<dbReference type="InterPro" id="IPR036388">
    <property type="entry name" value="WH-like_DNA-bd_sf"/>
</dbReference>
<dbReference type="PRINTS" id="PR00035">
    <property type="entry name" value="HTHGNTR"/>
</dbReference>
<sequence>MTEAKYLKIARIIQNRIKDGTYQAQEPLPDQEALAQELGVSRLTVKKALDGLERKGLLYKQSGLGTFVLGDIPIQTDHDTSASVFSGLQEEIGEEKITSDIIKFAIEFPSEQVQKNLRLKSSDPVYEVLRLRRLEANPFVLEHTYMPVKLVPNLDETVLKGSIYHYIHHNLGLKFGTAYRKIRASKATAWDKKYLEAKQDDPILELEQIIWLTNGHPIEYSTSRNRFDTRNYVVFQNKDF</sequence>
<dbReference type="Pfam" id="PF00392">
    <property type="entry name" value="GntR"/>
    <property type="match status" value="1"/>
</dbReference>
<dbReference type="PANTHER" id="PTHR44846">
    <property type="entry name" value="MANNOSYL-D-GLYCERATE TRANSPORT/METABOLISM SYSTEM REPRESSOR MNGR-RELATED"/>
    <property type="match status" value="1"/>
</dbReference>
<dbReference type="Gene3D" id="3.40.1410.10">
    <property type="entry name" value="Chorismate lyase-like"/>
    <property type="match status" value="1"/>
</dbReference>
<dbReference type="InterPro" id="IPR011663">
    <property type="entry name" value="UTRA"/>
</dbReference>